<dbReference type="Proteomes" id="UP001558713">
    <property type="component" value="Unassembled WGS sequence"/>
</dbReference>
<gene>
    <name evidence="3" type="ORF">V5N11_014155</name>
</gene>
<dbReference type="AlphaFoldDB" id="A0ABD0Z902"/>
<feature type="region of interest" description="Disordered" evidence="2">
    <location>
        <begin position="30"/>
        <end position="61"/>
    </location>
</feature>
<dbReference type="EMBL" id="JBANAX010000859">
    <property type="protein sequence ID" value="KAL1191082.1"/>
    <property type="molecule type" value="Genomic_DNA"/>
</dbReference>
<sequence length="600" mass="67427">MTTRSDSGECNAKEITLISREEFPEDSLKIVSLPPVGNDDSVEEMISPKKQVKSSPFTSVSEKDGEIIHSDSVEGSFSETNSLVFKETEAMNVECPGVIAVLETGSTVLEENKVDAIKEISEIPKEGDQFGDDVPKIVEVVETDGCVVSISEIQGFDQESFFPMKESLNSEKKEHDSDVQRFLEAEKRRLLAEIEVGTIFKKKDDVDSLTRASDFHKIEKNGNGSKEKQHEKMGRVRVKDNAFVGRSMKIELVDDTALLDVLSYYKKGKDHPLKRLGISHTDKDAPRKHKKIGGEKPIDGRGNASNVVERNASTKVSVERNASTKVSELGNHGETNGKQLRIMYSRNQMESMRYGHIANQKKLWSDMYTRLLPELVTEYEGLVSLKSQKTSKSNPRESDISILGTKERIDDLKLEEDFVLEEKYTEDNDDYNSILRPQIPEIPKCPEHLLPVKEWEDFSHLRLALSQNDNNCGDEILSSQSIEEVLMEIFNKRLHIDSDESFGGVVSEIQGMDSVTRVSKLRKRICLVEKESGLESSDCKWVVALCASVDTPLDADTCVCLRALLRKCASLRALEVEDEQVITMANMLITITGRYFGQME</sequence>
<proteinExistence type="inferred from homology"/>
<keyword evidence="4" id="KW-1185">Reference proteome</keyword>
<evidence type="ECO:0008006" key="5">
    <source>
        <dbReference type="Google" id="ProtNLM"/>
    </source>
</evidence>
<dbReference type="InterPro" id="IPR035426">
    <property type="entry name" value="Gemin2/Brr1"/>
</dbReference>
<accession>A0ABD0Z902</accession>
<reference evidence="3 4" key="1">
    <citation type="submission" date="2024-04" db="EMBL/GenBank/DDBJ databases">
        <title>Genome assembly C_amara_ONT_v2.</title>
        <authorList>
            <person name="Yant L."/>
            <person name="Moore C."/>
            <person name="Slenker M."/>
        </authorList>
    </citation>
    <scope>NUCLEOTIDE SEQUENCE [LARGE SCALE GENOMIC DNA]</scope>
    <source>
        <tissue evidence="3">Leaf</tissue>
    </source>
</reference>
<feature type="region of interest" description="Disordered" evidence="2">
    <location>
        <begin position="275"/>
        <end position="304"/>
    </location>
</feature>
<protein>
    <recommendedName>
        <fullName evidence="5">Survival motor neuron interacting protein</fullName>
    </recommendedName>
</protein>
<evidence type="ECO:0000313" key="4">
    <source>
        <dbReference type="Proteomes" id="UP001558713"/>
    </source>
</evidence>
<comment type="caution">
    <text evidence="3">The sequence shown here is derived from an EMBL/GenBank/DDBJ whole genome shotgun (WGS) entry which is preliminary data.</text>
</comment>
<dbReference type="PANTHER" id="PTHR12794">
    <property type="entry name" value="GEMIN2"/>
    <property type="match status" value="1"/>
</dbReference>
<evidence type="ECO:0000256" key="2">
    <source>
        <dbReference type="SAM" id="MobiDB-lite"/>
    </source>
</evidence>
<comment type="similarity">
    <text evidence="1">Belongs to the gemin-2 family.</text>
</comment>
<organism evidence="3 4">
    <name type="scientific">Cardamine amara subsp. amara</name>
    <dbReference type="NCBI Taxonomy" id="228776"/>
    <lineage>
        <taxon>Eukaryota</taxon>
        <taxon>Viridiplantae</taxon>
        <taxon>Streptophyta</taxon>
        <taxon>Embryophyta</taxon>
        <taxon>Tracheophyta</taxon>
        <taxon>Spermatophyta</taxon>
        <taxon>Magnoliopsida</taxon>
        <taxon>eudicotyledons</taxon>
        <taxon>Gunneridae</taxon>
        <taxon>Pentapetalae</taxon>
        <taxon>rosids</taxon>
        <taxon>malvids</taxon>
        <taxon>Brassicales</taxon>
        <taxon>Brassicaceae</taxon>
        <taxon>Cardamineae</taxon>
        <taxon>Cardamine</taxon>
    </lineage>
</organism>
<name>A0ABD0Z902_CARAN</name>
<evidence type="ECO:0000256" key="1">
    <source>
        <dbReference type="ARBA" id="ARBA00025758"/>
    </source>
</evidence>
<dbReference type="Gene3D" id="1.20.58.1070">
    <property type="match status" value="1"/>
</dbReference>
<evidence type="ECO:0000313" key="3">
    <source>
        <dbReference type="EMBL" id="KAL1191082.1"/>
    </source>
</evidence>
<dbReference type="PANTHER" id="PTHR12794:SF0">
    <property type="entry name" value="GEM-ASSOCIATED PROTEIN 2"/>
    <property type="match status" value="1"/>
</dbReference>
<dbReference type="Pfam" id="PF04938">
    <property type="entry name" value="SIP1"/>
    <property type="match status" value="1"/>
</dbReference>